<evidence type="ECO:0000259" key="4">
    <source>
        <dbReference type="PROSITE" id="PS50041"/>
    </source>
</evidence>
<comment type="caution">
    <text evidence="5">The sequence shown here is derived from an EMBL/GenBank/DDBJ whole genome shotgun (WGS) entry which is preliminary data.</text>
</comment>
<dbReference type="InterPro" id="IPR016187">
    <property type="entry name" value="CTDL_fold"/>
</dbReference>
<dbReference type="AlphaFoldDB" id="A0ABD1KEQ8"/>
<dbReference type="InterPro" id="IPR018378">
    <property type="entry name" value="C-type_lectin_CS"/>
</dbReference>
<dbReference type="InterPro" id="IPR033989">
    <property type="entry name" value="CD209-like_CTLD"/>
</dbReference>
<dbReference type="InterPro" id="IPR001304">
    <property type="entry name" value="C-type_lectin-like"/>
</dbReference>
<feature type="domain" description="C-type lectin" evidence="4">
    <location>
        <begin position="82"/>
        <end position="192"/>
    </location>
</feature>
<reference evidence="5 6" key="1">
    <citation type="submission" date="2024-09" db="EMBL/GenBank/DDBJ databases">
        <title>A chromosome-level genome assembly of Gray's grenadier anchovy, Coilia grayii.</title>
        <authorList>
            <person name="Fu Z."/>
        </authorList>
    </citation>
    <scope>NUCLEOTIDE SEQUENCE [LARGE SCALE GENOMIC DNA]</scope>
    <source>
        <strain evidence="5">G4</strain>
        <tissue evidence="5">Muscle</tissue>
    </source>
</reference>
<evidence type="ECO:0000256" key="2">
    <source>
        <dbReference type="ARBA" id="ARBA00023157"/>
    </source>
</evidence>
<dbReference type="Gene3D" id="3.10.100.10">
    <property type="entry name" value="Mannose-Binding Protein A, subunit A"/>
    <property type="match status" value="1"/>
</dbReference>
<dbReference type="GO" id="GO:0030246">
    <property type="term" value="F:carbohydrate binding"/>
    <property type="evidence" value="ECO:0007669"/>
    <property type="project" value="UniProtKB-KW"/>
</dbReference>
<gene>
    <name evidence="5" type="ORF">ACEWY4_006897</name>
</gene>
<dbReference type="Proteomes" id="UP001591681">
    <property type="component" value="Unassembled WGS sequence"/>
</dbReference>
<evidence type="ECO:0000313" key="6">
    <source>
        <dbReference type="Proteomes" id="UP001591681"/>
    </source>
</evidence>
<dbReference type="SUPFAM" id="SSF56436">
    <property type="entry name" value="C-type lectin-like"/>
    <property type="match status" value="1"/>
</dbReference>
<sequence>MTSSASQISKAVTVNMDIYQNTTHNQRSQTQTSEQGHDRPHKEYRLYILVVVSFGLLCVLQVSLNVYFRHAGRSCPNEWRQFGSNCYYISASHKNWTESRQECHRMEAELIIINSPEEQEFVKALSARAWIGLSYNGKGWIWVDGTQLTTEYWMTGEPNNLLENCTESWPRFSSLETWNDQVCSFETHSICKRAM</sequence>
<feature type="transmembrane region" description="Helical" evidence="3">
    <location>
        <begin position="46"/>
        <end position="68"/>
    </location>
</feature>
<dbReference type="CDD" id="cd03590">
    <property type="entry name" value="CLECT_DC-SIGN_like"/>
    <property type="match status" value="1"/>
</dbReference>
<name>A0ABD1KEQ8_9TELE</name>
<dbReference type="InterPro" id="IPR016186">
    <property type="entry name" value="C-type_lectin-like/link_sf"/>
</dbReference>
<organism evidence="5 6">
    <name type="scientific">Coilia grayii</name>
    <name type="common">Gray's grenadier anchovy</name>
    <dbReference type="NCBI Taxonomy" id="363190"/>
    <lineage>
        <taxon>Eukaryota</taxon>
        <taxon>Metazoa</taxon>
        <taxon>Chordata</taxon>
        <taxon>Craniata</taxon>
        <taxon>Vertebrata</taxon>
        <taxon>Euteleostomi</taxon>
        <taxon>Actinopterygii</taxon>
        <taxon>Neopterygii</taxon>
        <taxon>Teleostei</taxon>
        <taxon>Clupei</taxon>
        <taxon>Clupeiformes</taxon>
        <taxon>Clupeoidei</taxon>
        <taxon>Engraulidae</taxon>
        <taxon>Coilinae</taxon>
        <taxon>Coilia</taxon>
    </lineage>
</organism>
<dbReference type="PROSITE" id="PS00615">
    <property type="entry name" value="C_TYPE_LECTIN_1"/>
    <property type="match status" value="1"/>
</dbReference>
<dbReference type="PANTHER" id="PTHR22803">
    <property type="entry name" value="MANNOSE, PHOSPHOLIPASE, LECTIN RECEPTOR RELATED"/>
    <property type="match status" value="1"/>
</dbReference>
<dbReference type="EMBL" id="JBHFQA010000006">
    <property type="protein sequence ID" value="KAL2097690.1"/>
    <property type="molecule type" value="Genomic_DNA"/>
</dbReference>
<keyword evidence="3" id="KW-0812">Transmembrane</keyword>
<dbReference type="SMART" id="SM00034">
    <property type="entry name" value="CLECT"/>
    <property type="match status" value="1"/>
</dbReference>
<dbReference type="InterPro" id="IPR050111">
    <property type="entry name" value="C-type_lectin/snaclec_domain"/>
</dbReference>
<accession>A0ABD1KEQ8</accession>
<dbReference type="Pfam" id="PF00059">
    <property type="entry name" value="Lectin_C"/>
    <property type="match status" value="1"/>
</dbReference>
<dbReference type="PROSITE" id="PS50041">
    <property type="entry name" value="C_TYPE_LECTIN_2"/>
    <property type="match status" value="1"/>
</dbReference>
<protein>
    <recommendedName>
        <fullName evidence="4">C-type lectin domain-containing protein</fullName>
    </recommendedName>
</protein>
<evidence type="ECO:0000256" key="3">
    <source>
        <dbReference type="SAM" id="Phobius"/>
    </source>
</evidence>
<evidence type="ECO:0000313" key="5">
    <source>
        <dbReference type="EMBL" id="KAL2097690.1"/>
    </source>
</evidence>
<keyword evidence="2" id="KW-1015">Disulfide bond</keyword>
<proteinExistence type="predicted"/>
<keyword evidence="3" id="KW-0472">Membrane</keyword>
<keyword evidence="1" id="KW-0430">Lectin</keyword>
<keyword evidence="3" id="KW-1133">Transmembrane helix</keyword>
<keyword evidence="6" id="KW-1185">Reference proteome</keyword>
<evidence type="ECO:0000256" key="1">
    <source>
        <dbReference type="ARBA" id="ARBA00022734"/>
    </source>
</evidence>